<feature type="region of interest" description="Disordered" evidence="1">
    <location>
        <begin position="93"/>
        <end position="154"/>
    </location>
</feature>
<evidence type="ECO:0000256" key="1">
    <source>
        <dbReference type="SAM" id="MobiDB-lite"/>
    </source>
</evidence>
<reference evidence="3 4" key="1">
    <citation type="journal article" date="2016" name="Sci. Rep.">
        <title>Peltaster fructicola genome reveals evolution from an invasive phytopathogen to an ectophytic parasite.</title>
        <authorList>
            <person name="Xu C."/>
            <person name="Chen H."/>
            <person name="Gleason M.L."/>
            <person name="Xu J.R."/>
            <person name="Liu H."/>
            <person name="Zhang R."/>
            <person name="Sun G."/>
        </authorList>
    </citation>
    <scope>NUCLEOTIDE SEQUENCE [LARGE SCALE GENOMIC DNA]</scope>
    <source>
        <strain evidence="3 4">LNHT1506</strain>
    </source>
</reference>
<name>A0A6H0XN93_9PEZI</name>
<feature type="domain" description="DUF8004" evidence="2">
    <location>
        <begin position="325"/>
        <end position="418"/>
    </location>
</feature>
<keyword evidence="4" id="KW-1185">Reference proteome</keyword>
<organism evidence="3 4">
    <name type="scientific">Peltaster fructicola</name>
    <dbReference type="NCBI Taxonomy" id="286661"/>
    <lineage>
        <taxon>Eukaryota</taxon>
        <taxon>Fungi</taxon>
        <taxon>Dikarya</taxon>
        <taxon>Ascomycota</taxon>
        <taxon>Pezizomycotina</taxon>
        <taxon>Dothideomycetes</taxon>
        <taxon>Dothideomycetes incertae sedis</taxon>
        <taxon>Peltaster</taxon>
    </lineage>
</organism>
<dbReference type="Proteomes" id="UP000503462">
    <property type="component" value="Chromosome 1"/>
</dbReference>
<feature type="compositionally biased region" description="Basic residues" evidence="1">
    <location>
        <begin position="144"/>
        <end position="154"/>
    </location>
</feature>
<accession>A0A6H0XN93</accession>
<dbReference type="AlphaFoldDB" id="A0A6H0XN93"/>
<dbReference type="OrthoDB" id="5300331at2759"/>
<feature type="region of interest" description="Disordered" evidence="1">
    <location>
        <begin position="1"/>
        <end position="76"/>
    </location>
</feature>
<sequence length="817" mass="90803">MDPPLSYDAARNTGINMNPSQPFRTDVPIRRKSPPRTSMRSASLEPAKLQKPDSGHARASSGQFLSPSTPHTGKLQKAGHNAALLPVSPTAMGAMQSFSSPHDRPLPMTPNSATGSRPVTPVYTVTKGLPDTPPSSNASVTNEKKKHGWFGKKKDKHEEHAPVAWIAGQQDKVAYDIHSLMQGSRTPEVWKEKGNCFIHLFPPNFDKGASFKVDARVFEASPVLTHAAFGDNPVPYQEVHLYLQLKLTHAAIIHGSAHATSEPTVEDLQTIVDFRNLFAFLCGQALVSTEKRSSLFSILVAVGSLLRAYEFSNADASTFGDVADANFTQYAEDYGLADVRTSREKTIQGIVLGERMRSASLYTESFTHAVGKLNDILALNNPKFGMISEATKTRLTRASLDLEKRQQAVQLTLKDFDFPSIFSGIMNSKTAEERKEGVRFMAWKEAFLNTRKWMLSTLKHQYGDWPPKAKSKKNDLEVSGLQRQVLRQLYLDLCSMYDLLVDRSQLTTRTLDGIDRAGPVELPWIRALRSVLSEYDRSSPPVKPPVPFDLPRIPSWSATRPDFGSTIKLKDDEIARLLRGSWNDDVIVTPFVNAFRDMERRATHGCTLQEIVDLRIGQWIFMYAVMQALPMLACDAPGLKYKQNVEYFLCEAPRDGMPWYDPSKVNLRKTWFSVGDAGNVVSMPAHIIEHSTEGIYRRSHCWEMAEQWAAANPILNAALHEQNASAAASTIEDLPVPRVHTRSRSASPVSRAYRNSSLNLGLEVLSLPPGTTPTEERKSAEPLQSAHKVDSNKTFDAIFATMPTTNVTSKKKSTLSK</sequence>
<dbReference type="PANTHER" id="PTHR39601:SF2">
    <property type="entry name" value="CHORIOGENIN HMINOR"/>
    <property type="match status" value="1"/>
</dbReference>
<evidence type="ECO:0000313" key="4">
    <source>
        <dbReference type="Proteomes" id="UP000503462"/>
    </source>
</evidence>
<evidence type="ECO:0000259" key="2">
    <source>
        <dbReference type="Pfam" id="PF26013"/>
    </source>
</evidence>
<protein>
    <recommendedName>
        <fullName evidence="2">DUF8004 domain-containing protein</fullName>
    </recommendedName>
</protein>
<feature type="compositionally biased region" description="Polar residues" evidence="1">
    <location>
        <begin position="60"/>
        <end position="71"/>
    </location>
</feature>
<dbReference type="InterPro" id="IPR058317">
    <property type="entry name" value="DUF8004"/>
</dbReference>
<gene>
    <name evidence="3" type="ORF">AMS68_001710</name>
</gene>
<evidence type="ECO:0000313" key="3">
    <source>
        <dbReference type="EMBL" id="QIW96192.1"/>
    </source>
</evidence>
<feature type="region of interest" description="Disordered" evidence="1">
    <location>
        <begin position="764"/>
        <end position="789"/>
    </location>
</feature>
<dbReference type="Pfam" id="PF26013">
    <property type="entry name" value="DUF8004"/>
    <property type="match status" value="1"/>
</dbReference>
<dbReference type="EMBL" id="CP051139">
    <property type="protein sequence ID" value="QIW96192.1"/>
    <property type="molecule type" value="Genomic_DNA"/>
</dbReference>
<proteinExistence type="predicted"/>
<feature type="compositionally biased region" description="Polar residues" evidence="1">
    <location>
        <begin position="13"/>
        <end position="23"/>
    </location>
</feature>
<dbReference type="PANTHER" id="PTHR39601">
    <property type="entry name" value="CHORIOGENIN HMINOR"/>
    <property type="match status" value="1"/>
</dbReference>